<evidence type="ECO:0000256" key="4">
    <source>
        <dbReference type="ARBA" id="ARBA00022598"/>
    </source>
</evidence>
<dbReference type="GO" id="GO:0005737">
    <property type="term" value="C:cytoplasm"/>
    <property type="evidence" value="ECO:0007669"/>
    <property type="project" value="UniProtKB-SubCell"/>
</dbReference>
<name>A0A9W5RDE6_9ACTO</name>
<evidence type="ECO:0000256" key="1">
    <source>
        <dbReference type="ARBA" id="ARBA00004496"/>
    </source>
</evidence>
<evidence type="ECO:0000256" key="8">
    <source>
        <dbReference type="ARBA" id="ARBA00023306"/>
    </source>
</evidence>
<dbReference type="SUPFAM" id="SSF53623">
    <property type="entry name" value="MurD-like peptide ligases, catalytic domain"/>
    <property type="match status" value="1"/>
</dbReference>
<keyword evidence="3 9" id="KW-0963">Cytoplasm</keyword>
<dbReference type="PANTHER" id="PTHR43692">
    <property type="entry name" value="UDP-N-ACETYLMURAMOYLALANINE--D-GLUTAMATE LIGASE"/>
    <property type="match status" value="1"/>
</dbReference>
<keyword evidence="7 9" id="KW-0067">ATP-binding</keyword>
<evidence type="ECO:0000256" key="7">
    <source>
        <dbReference type="ARBA" id="ARBA00022840"/>
    </source>
</evidence>
<dbReference type="InterPro" id="IPR036565">
    <property type="entry name" value="Mur-like_cat_sf"/>
</dbReference>
<organism evidence="13 14">
    <name type="scientific">Gleimia europaea ACS-120-V-Col10b</name>
    <dbReference type="NCBI Taxonomy" id="883069"/>
    <lineage>
        <taxon>Bacteria</taxon>
        <taxon>Bacillati</taxon>
        <taxon>Actinomycetota</taxon>
        <taxon>Actinomycetes</taxon>
        <taxon>Actinomycetales</taxon>
        <taxon>Actinomycetaceae</taxon>
        <taxon>Gleimia</taxon>
    </lineage>
</organism>
<evidence type="ECO:0000256" key="9">
    <source>
        <dbReference type="HAMAP-Rule" id="MF_00639"/>
    </source>
</evidence>
<dbReference type="SUPFAM" id="SSF51984">
    <property type="entry name" value="MurCD N-terminal domain"/>
    <property type="match status" value="1"/>
</dbReference>
<dbReference type="Pfam" id="PF08245">
    <property type="entry name" value="Mur_ligase_M"/>
    <property type="match status" value="1"/>
</dbReference>
<dbReference type="Gene3D" id="3.40.1190.10">
    <property type="entry name" value="Mur-like, catalytic domain"/>
    <property type="match status" value="1"/>
</dbReference>
<dbReference type="Gene3D" id="3.90.190.20">
    <property type="entry name" value="Mur ligase, C-terminal domain"/>
    <property type="match status" value="1"/>
</dbReference>
<keyword evidence="5 9" id="KW-0132">Cell division</keyword>
<keyword evidence="8 9" id="KW-0131">Cell cycle</keyword>
<comment type="subcellular location">
    <subcellularLocation>
        <location evidence="1 9 10">Cytoplasm</location>
    </subcellularLocation>
</comment>
<dbReference type="Gene3D" id="3.40.50.720">
    <property type="entry name" value="NAD(P)-binding Rossmann-like Domain"/>
    <property type="match status" value="1"/>
</dbReference>
<dbReference type="GO" id="GO:0008764">
    <property type="term" value="F:UDP-N-acetylmuramoylalanine-D-glutamate ligase activity"/>
    <property type="evidence" value="ECO:0007669"/>
    <property type="project" value="UniProtKB-UniRule"/>
</dbReference>
<keyword evidence="14" id="KW-1185">Reference proteome</keyword>
<evidence type="ECO:0000313" key="13">
    <source>
        <dbReference type="EMBL" id="EPD30300.1"/>
    </source>
</evidence>
<dbReference type="InterPro" id="IPR018109">
    <property type="entry name" value="Folylpolyglutamate_synth_CS"/>
</dbReference>
<evidence type="ECO:0000259" key="11">
    <source>
        <dbReference type="Pfam" id="PF02875"/>
    </source>
</evidence>
<dbReference type="GO" id="GO:0051301">
    <property type="term" value="P:cell division"/>
    <property type="evidence" value="ECO:0007669"/>
    <property type="project" value="UniProtKB-KW"/>
</dbReference>
<evidence type="ECO:0000256" key="3">
    <source>
        <dbReference type="ARBA" id="ARBA00022490"/>
    </source>
</evidence>
<dbReference type="GO" id="GO:0009252">
    <property type="term" value="P:peptidoglycan biosynthetic process"/>
    <property type="evidence" value="ECO:0007669"/>
    <property type="project" value="UniProtKB-UniRule"/>
</dbReference>
<dbReference type="EC" id="6.3.2.9" evidence="9 10"/>
<dbReference type="EMBL" id="AGWN01000001">
    <property type="protein sequence ID" value="EPD30300.1"/>
    <property type="molecule type" value="Genomic_DNA"/>
</dbReference>
<evidence type="ECO:0000313" key="14">
    <source>
        <dbReference type="Proteomes" id="UP000014387"/>
    </source>
</evidence>
<comment type="similarity">
    <text evidence="9">Belongs to the MurCDEF family.</text>
</comment>
<dbReference type="Proteomes" id="UP000014387">
    <property type="component" value="Unassembled WGS sequence"/>
</dbReference>
<dbReference type="OrthoDB" id="9809796at2"/>
<accession>A0A9W5RDE6</accession>
<dbReference type="HAMAP" id="MF_00639">
    <property type="entry name" value="MurD"/>
    <property type="match status" value="1"/>
</dbReference>
<gene>
    <name evidence="9" type="primary">murD</name>
    <name evidence="13" type="ORF">HMPREF9238_00037</name>
</gene>
<dbReference type="Pfam" id="PF02875">
    <property type="entry name" value="Mur_ligase_C"/>
    <property type="match status" value="1"/>
</dbReference>
<comment type="function">
    <text evidence="9 10">Cell wall formation. Catalyzes the addition of glutamate to the nucleotide precursor UDP-N-acetylmuramoyl-L-alanine (UMA).</text>
</comment>
<dbReference type="SUPFAM" id="SSF53244">
    <property type="entry name" value="MurD-like peptide ligases, peptide-binding domain"/>
    <property type="match status" value="1"/>
</dbReference>
<keyword evidence="4 9" id="KW-0436">Ligase</keyword>
<comment type="caution">
    <text evidence="13">The sequence shown here is derived from an EMBL/GenBank/DDBJ whole genome shotgun (WGS) entry which is preliminary data.</text>
</comment>
<dbReference type="PROSITE" id="PS01011">
    <property type="entry name" value="FOLYLPOLYGLU_SYNT_1"/>
    <property type="match status" value="1"/>
</dbReference>
<dbReference type="PANTHER" id="PTHR43692:SF1">
    <property type="entry name" value="UDP-N-ACETYLMURAMOYLALANINE--D-GLUTAMATE LIGASE"/>
    <property type="match status" value="1"/>
</dbReference>
<feature type="domain" description="Mur ligase central" evidence="12">
    <location>
        <begin position="122"/>
        <end position="239"/>
    </location>
</feature>
<keyword evidence="9 10" id="KW-0961">Cell wall biogenesis/degradation</keyword>
<evidence type="ECO:0000256" key="5">
    <source>
        <dbReference type="ARBA" id="ARBA00022618"/>
    </source>
</evidence>
<dbReference type="InterPro" id="IPR013221">
    <property type="entry name" value="Mur_ligase_cen"/>
</dbReference>
<dbReference type="NCBIfam" id="TIGR01087">
    <property type="entry name" value="murD"/>
    <property type="match status" value="1"/>
</dbReference>
<sequence length="499" mass="52649">MGVWAVSWLESKVAVIGLGTTGRAVMDTLDRLGVRAVGFDLKAPAGLAAFESGSQQFVIGSEDEQASALADGFDLVVVSPGVAPHSPVFKVARNLGLPVWSEVELAWQIQQYLGKDIAWLTVTGTNGKTTTVGLLGSILESASQRVRVVGNVGTPIVSVVMDADVDVLAVELSSFQLYSTYSVEPVASVCLNVDADHLDWHGSVEKYAKAKARVYANTRVACVYDAADLTVENMVMQAEVIEGARAIGYALDVPAVSQVGLAQDESEVLIVDRAFVPKRHTQAAALATLDDVAHFAGPTPSAAIIKDTLAAIALARAYGAYAKKEIDSHAVSAGLRSFHPAGHRRQVIGEVADMIWIDDSKATNAHAAAASLSGFAPGTVIWIAGGDAKGQDFHSLVKTVAPALRGVVVIGADPTPITNALEDVAPQIPHVVVDGHEDWMYSVVNEAVALSRPGDTVVLAPAAASWDQFKSYAERGDVFREAVARLDEAWQTPQELPGD</sequence>
<dbReference type="InterPro" id="IPR005762">
    <property type="entry name" value="MurD"/>
</dbReference>
<dbReference type="InterPro" id="IPR036615">
    <property type="entry name" value="Mur_ligase_C_dom_sf"/>
</dbReference>
<proteinExistence type="inferred from homology"/>
<reference evidence="13 14" key="1">
    <citation type="submission" date="2013-05" db="EMBL/GenBank/DDBJ databases">
        <title>The Genome Sequence of Actinomyces europaeus ACS-120-V-COL10B.</title>
        <authorList>
            <consortium name="The Broad Institute Genomics Platform"/>
            <person name="Earl A."/>
            <person name="Ward D."/>
            <person name="Feldgarden M."/>
            <person name="Gevers D."/>
            <person name="Saerens B."/>
            <person name="Vaneechoutte M."/>
            <person name="Walker B."/>
            <person name="Young S."/>
            <person name="Zeng Q."/>
            <person name="Gargeya S."/>
            <person name="Fitzgerald M."/>
            <person name="Haas B."/>
            <person name="Abouelleil A."/>
            <person name="Allen A.W."/>
            <person name="Alvarado L."/>
            <person name="Arachchi H.M."/>
            <person name="Berlin A.M."/>
            <person name="Chapman S.B."/>
            <person name="Gainer-Dewar J."/>
            <person name="Goldberg J."/>
            <person name="Griggs A."/>
            <person name="Gujja S."/>
            <person name="Hansen M."/>
            <person name="Howarth C."/>
            <person name="Imamovic A."/>
            <person name="Ireland A."/>
            <person name="Larimer J."/>
            <person name="McCowan C."/>
            <person name="Murphy C."/>
            <person name="Pearson M."/>
            <person name="Poon T.W."/>
            <person name="Priest M."/>
            <person name="Roberts A."/>
            <person name="Saif S."/>
            <person name="Shea T."/>
            <person name="Sisk P."/>
            <person name="Sykes S."/>
            <person name="Wortman J."/>
            <person name="Nusbaum C."/>
            <person name="Birren B."/>
        </authorList>
    </citation>
    <scope>NUCLEOTIDE SEQUENCE [LARGE SCALE GENOMIC DNA]</scope>
    <source>
        <strain evidence="13 14">ACS-120-V-Col10b</strain>
    </source>
</reference>
<keyword evidence="9 10" id="KW-0133">Cell shape</keyword>
<dbReference type="Pfam" id="PF21799">
    <property type="entry name" value="MurD-like_N"/>
    <property type="match status" value="1"/>
</dbReference>
<dbReference type="RefSeq" id="WP_016443412.1">
    <property type="nucleotide sequence ID" value="NZ_KE150266.1"/>
</dbReference>
<protein>
    <recommendedName>
        <fullName evidence="9 10">UDP-N-acetylmuramoylalanine--D-glutamate ligase</fullName>
        <ecNumber evidence="9 10">6.3.2.9</ecNumber>
    </recommendedName>
    <alternativeName>
        <fullName evidence="9">D-glutamic acid-adding enzyme</fullName>
    </alternativeName>
    <alternativeName>
        <fullName evidence="9">UDP-N-acetylmuramoyl-L-alanyl-D-glutamate synthetase</fullName>
    </alternativeName>
</protein>
<comment type="pathway">
    <text evidence="2 9 10">Cell wall biogenesis; peptidoglycan biosynthesis.</text>
</comment>
<dbReference type="InterPro" id="IPR004101">
    <property type="entry name" value="Mur_ligase_C"/>
</dbReference>
<evidence type="ECO:0000256" key="10">
    <source>
        <dbReference type="RuleBase" id="RU003664"/>
    </source>
</evidence>
<dbReference type="AlphaFoldDB" id="A0A9W5RDE6"/>
<keyword evidence="6 9" id="KW-0547">Nucleotide-binding</keyword>
<feature type="domain" description="Mur ligase C-terminal" evidence="11">
    <location>
        <begin position="343"/>
        <end position="462"/>
    </location>
</feature>
<dbReference type="GO" id="GO:0008360">
    <property type="term" value="P:regulation of cell shape"/>
    <property type="evidence" value="ECO:0007669"/>
    <property type="project" value="UniProtKB-KW"/>
</dbReference>
<dbReference type="GO" id="GO:0071555">
    <property type="term" value="P:cell wall organization"/>
    <property type="evidence" value="ECO:0007669"/>
    <property type="project" value="UniProtKB-KW"/>
</dbReference>
<comment type="catalytic activity">
    <reaction evidence="9 10">
        <text>UDP-N-acetyl-alpha-D-muramoyl-L-alanine + D-glutamate + ATP = UDP-N-acetyl-alpha-D-muramoyl-L-alanyl-D-glutamate + ADP + phosphate + H(+)</text>
        <dbReference type="Rhea" id="RHEA:16429"/>
        <dbReference type="ChEBI" id="CHEBI:15378"/>
        <dbReference type="ChEBI" id="CHEBI:29986"/>
        <dbReference type="ChEBI" id="CHEBI:30616"/>
        <dbReference type="ChEBI" id="CHEBI:43474"/>
        <dbReference type="ChEBI" id="CHEBI:83898"/>
        <dbReference type="ChEBI" id="CHEBI:83900"/>
        <dbReference type="ChEBI" id="CHEBI:456216"/>
        <dbReference type="EC" id="6.3.2.9"/>
    </reaction>
</comment>
<dbReference type="GO" id="GO:0004326">
    <property type="term" value="F:tetrahydrofolylpolyglutamate synthase activity"/>
    <property type="evidence" value="ECO:0007669"/>
    <property type="project" value="InterPro"/>
</dbReference>
<feature type="binding site" evidence="9">
    <location>
        <begin position="124"/>
        <end position="130"/>
    </location>
    <ligand>
        <name>ATP</name>
        <dbReference type="ChEBI" id="CHEBI:30616"/>
    </ligand>
</feature>
<evidence type="ECO:0000256" key="2">
    <source>
        <dbReference type="ARBA" id="ARBA00004752"/>
    </source>
</evidence>
<keyword evidence="9 10" id="KW-0573">Peptidoglycan synthesis</keyword>
<evidence type="ECO:0000259" key="12">
    <source>
        <dbReference type="Pfam" id="PF08245"/>
    </source>
</evidence>
<evidence type="ECO:0000256" key="6">
    <source>
        <dbReference type="ARBA" id="ARBA00022741"/>
    </source>
</evidence>
<dbReference type="GO" id="GO:0005524">
    <property type="term" value="F:ATP binding"/>
    <property type="evidence" value="ECO:0007669"/>
    <property type="project" value="UniProtKB-UniRule"/>
</dbReference>